<keyword evidence="1" id="KW-0175">Coiled coil</keyword>
<dbReference type="VEuPathDB" id="FungiDB:ASPFODRAFT_124414"/>
<name>A0A1M3TUD2_ASPLC</name>
<evidence type="ECO:0000313" key="3">
    <source>
        <dbReference type="EMBL" id="OJZ90353.1"/>
    </source>
</evidence>
<reference evidence="4" key="1">
    <citation type="journal article" date="2017" name="Genome Biol.">
        <title>Comparative genomics reveals high biological diversity and specific adaptations in the industrially and medically important fungal genus Aspergillus.</title>
        <authorList>
            <person name="de Vries R.P."/>
            <person name="Riley R."/>
            <person name="Wiebenga A."/>
            <person name="Aguilar-Osorio G."/>
            <person name="Amillis S."/>
            <person name="Uchima C.A."/>
            <person name="Anderluh G."/>
            <person name="Asadollahi M."/>
            <person name="Askin M."/>
            <person name="Barry K."/>
            <person name="Battaglia E."/>
            <person name="Bayram O."/>
            <person name="Benocci T."/>
            <person name="Braus-Stromeyer S.A."/>
            <person name="Caldana C."/>
            <person name="Canovas D."/>
            <person name="Cerqueira G.C."/>
            <person name="Chen F."/>
            <person name="Chen W."/>
            <person name="Choi C."/>
            <person name="Clum A."/>
            <person name="Dos Santos R.A."/>
            <person name="Damasio A.R."/>
            <person name="Diallinas G."/>
            <person name="Emri T."/>
            <person name="Fekete E."/>
            <person name="Flipphi M."/>
            <person name="Freyberg S."/>
            <person name="Gallo A."/>
            <person name="Gournas C."/>
            <person name="Habgood R."/>
            <person name="Hainaut M."/>
            <person name="Harispe M.L."/>
            <person name="Henrissat B."/>
            <person name="Hilden K.S."/>
            <person name="Hope R."/>
            <person name="Hossain A."/>
            <person name="Karabika E."/>
            <person name="Karaffa L."/>
            <person name="Karanyi Z."/>
            <person name="Krasevec N."/>
            <person name="Kuo A."/>
            <person name="Kusch H."/>
            <person name="LaButti K."/>
            <person name="Lagendijk E.L."/>
            <person name="Lapidus A."/>
            <person name="Levasseur A."/>
            <person name="Lindquist E."/>
            <person name="Lipzen A."/>
            <person name="Logrieco A.F."/>
            <person name="MacCabe A."/>
            <person name="Maekelae M.R."/>
            <person name="Malavazi I."/>
            <person name="Melin P."/>
            <person name="Meyer V."/>
            <person name="Mielnichuk N."/>
            <person name="Miskei M."/>
            <person name="Molnar A.P."/>
            <person name="Mule G."/>
            <person name="Ngan C.Y."/>
            <person name="Orejas M."/>
            <person name="Orosz E."/>
            <person name="Ouedraogo J.P."/>
            <person name="Overkamp K.M."/>
            <person name="Park H.-S."/>
            <person name="Perrone G."/>
            <person name="Piumi F."/>
            <person name="Punt P.J."/>
            <person name="Ram A.F."/>
            <person name="Ramon A."/>
            <person name="Rauscher S."/>
            <person name="Record E."/>
            <person name="Riano-Pachon D.M."/>
            <person name="Robert V."/>
            <person name="Roehrig J."/>
            <person name="Ruller R."/>
            <person name="Salamov A."/>
            <person name="Salih N.S."/>
            <person name="Samson R.A."/>
            <person name="Sandor E."/>
            <person name="Sanguinetti M."/>
            <person name="Schuetze T."/>
            <person name="Sepcic K."/>
            <person name="Shelest E."/>
            <person name="Sherlock G."/>
            <person name="Sophianopoulou V."/>
            <person name="Squina F.M."/>
            <person name="Sun H."/>
            <person name="Susca A."/>
            <person name="Todd R.B."/>
            <person name="Tsang A."/>
            <person name="Unkles S.E."/>
            <person name="van de Wiele N."/>
            <person name="van Rossen-Uffink D."/>
            <person name="Oliveira J.V."/>
            <person name="Vesth T.C."/>
            <person name="Visser J."/>
            <person name="Yu J.-H."/>
            <person name="Zhou M."/>
            <person name="Andersen M.R."/>
            <person name="Archer D.B."/>
            <person name="Baker S.E."/>
            <person name="Benoit I."/>
            <person name="Brakhage A.A."/>
            <person name="Braus G.H."/>
            <person name="Fischer R."/>
            <person name="Frisvad J.C."/>
            <person name="Goldman G.H."/>
            <person name="Houbraken J."/>
            <person name="Oakley B."/>
            <person name="Pocsi I."/>
            <person name="Scazzocchio C."/>
            <person name="Seiboth B."/>
            <person name="vanKuyk P.A."/>
            <person name="Wortman J."/>
            <person name="Dyer P.S."/>
            <person name="Grigoriev I.V."/>
        </authorList>
    </citation>
    <scope>NUCLEOTIDE SEQUENCE [LARGE SCALE GENOMIC DNA]</scope>
    <source>
        <strain evidence="4">CBS 106.47</strain>
    </source>
</reference>
<evidence type="ECO:0008006" key="5">
    <source>
        <dbReference type="Google" id="ProtNLM"/>
    </source>
</evidence>
<dbReference type="OrthoDB" id="2156052at2759"/>
<evidence type="ECO:0000313" key="4">
    <source>
        <dbReference type="Proteomes" id="UP000184063"/>
    </source>
</evidence>
<dbReference type="InterPro" id="IPR011009">
    <property type="entry name" value="Kinase-like_dom_sf"/>
</dbReference>
<evidence type="ECO:0000256" key="1">
    <source>
        <dbReference type="SAM" id="Coils"/>
    </source>
</evidence>
<feature type="compositionally biased region" description="Basic and acidic residues" evidence="2">
    <location>
        <begin position="500"/>
        <end position="509"/>
    </location>
</feature>
<protein>
    <recommendedName>
        <fullName evidence="5">Protein kinase domain-containing protein</fullName>
    </recommendedName>
</protein>
<proteinExistence type="predicted"/>
<accession>A0A1M3TUD2</accession>
<feature type="region of interest" description="Disordered" evidence="2">
    <location>
        <begin position="401"/>
        <end position="509"/>
    </location>
</feature>
<sequence length="744" mass="84467">MDCEGSMDYKALYFEAKAELDRERERATKAEERADETRKEGERLIEELEAERERLREELEVERERSRRTTFGELLQYCHIIFSQPVRVGNLTRCTKGKIPQPKGKYCPLKLELWESCDTEQQEIYRAVRNYLEPPGSAALRLFTPHLGLESMGEYFDRAISSERDVEAFERFTVGSQVHKILAELCNIPAARAGFHLGSGVRFDSHANCLDDVEADKEQDRTAEKNEETLYCQNPRPDQYCIHQVDGDNDNLIMTVEYKPPHKLPVEEIRLGLRPLEFWKEIVKTKTTPTDREEKRKYDAAVLTGSAVVQEYHVMIMKGLQYSYVSTGLALIMLRVPYHEPGTLYYHLFEPNSEISLQDGKRPTNPPLTSVARVLCLCLMSCSVEVRDKAWREKAKKDLPTWTTGFDTTSSEIPQFEPNQSPTASQPSHSTTIKSDSTSCSSYQPSHSSVGSSPTENHRMPTRASSRRHRTPDADTNTGPRRQKRGIGENAESSGLQEDTDSRGDDTNKDTAQFCTQRCLLGLQHGRSLDKQCPNVALHRLGANDDHHQILPETLVRKIEKQLNKEFDHGCTPIGGCVSTGPLCKITSSTLGYTVVGKGASANLWKEKVSHEADIYRILHQAQGSAVPVVLGTVDLRMAHFSNGTEINHMLLMAWAGERIENCEDKSFKREVKRSEKEIRSLGVIHHNIQPQNALWNPELRRALIIDFDCSQLDSLPIEKRQFLMGKKIRDPYGRKRPSSVPLE</sequence>
<evidence type="ECO:0000256" key="2">
    <source>
        <dbReference type="SAM" id="MobiDB-lite"/>
    </source>
</evidence>
<dbReference type="SUPFAM" id="SSF56112">
    <property type="entry name" value="Protein kinase-like (PK-like)"/>
    <property type="match status" value="1"/>
</dbReference>
<dbReference type="AlphaFoldDB" id="A0A1M3TUD2"/>
<feature type="coiled-coil region" evidence="1">
    <location>
        <begin position="13"/>
        <end position="65"/>
    </location>
</feature>
<dbReference type="EMBL" id="KV878237">
    <property type="protein sequence ID" value="OJZ90353.1"/>
    <property type="molecule type" value="Genomic_DNA"/>
</dbReference>
<organism evidence="3 4">
    <name type="scientific">Aspergillus luchuensis (strain CBS 106.47)</name>
    <dbReference type="NCBI Taxonomy" id="1137211"/>
    <lineage>
        <taxon>Eukaryota</taxon>
        <taxon>Fungi</taxon>
        <taxon>Dikarya</taxon>
        <taxon>Ascomycota</taxon>
        <taxon>Pezizomycotina</taxon>
        <taxon>Eurotiomycetes</taxon>
        <taxon>Eurotiomycetidae</taxon>
        <taxon>Eurotiales</taxon>
        <taxon>Aspergillaceae</taxon>
        <taxon>Aspergillus</taxon>
        <taxon>Aspergillus subgen. Circumdati</taxon>
    </lineage>
</organism>
<gene>
    <name evidence="3" type="ORF">ASPFODRAFT_124414</name>
</gene>
<feature type="compositionally biased region" description="Polar residues" evidence="2">
    <location>
        <begin position="401"/>
        <end position="455"/>
    </location>
</feature>
<dbReference type="Proteomes" id="UP000184063">
    <property type="component" value="Unassembled WGS sequence"/>
</dbReference>